<comment type="caution">
    <text evidence="1">The sequence shown here is derived from an EMBL/GenBank/DDBJ whole genome shotgun (WGS) entry which is preliminary data.</text>
</comment>
<dbReference type="EMBL" id="DXBG01000104">
    <property type="protein sequence ID" value="HIZ65113.1"/>
    <property type="molecule type" value="Genomic_DNA"/>
</dbReference>
<reference evidence="1" key="2">
    <citation type="submission" date="2021-04" db="EMBL/GenBank/DDBJ databases">
        <authorList>
            <person name="Gilroy R."/>
        </authorList>
    </citation>
    <scope>NUCLEOTIDE SEQUENCE</scope>
    <source>
        <strain evidence="1">1068</strain>
    </source>
</reference>
<name>A0A9D2FPP7_9FIRM</name>
<organism evidence="1 2">
    <name type="scientific">Candidatus Blautia pullicola</name>
    <dbReference type="NCBI Taxonomy" id="2838498"/>
    <lineage>
        <taxon>Bacteria</taxon>
        <taxon>Bacillati</taxon>
        <taxon>Bacillota</taxon>
        <taxon>Clostridia</taxon>
        <taxon>Lachnospirales</taxon>
        <taxon>Lachnospiraceae</taxon>
        <taxon>Blautia</taxon>
    </lineage>
</organism>
<reference evidence="1" key="1">
    <citation type="journal article" date="2021" name="PeerJ">
        <title>Extensive microbial diversity within the chicken gut microbiome revealed by metagenomics and culture.</title>
        <authorList>
            <person name="Gilroy R."/>
            <person name="Ravi A."/>
            <person name="Getino M."/>
            <person name="Pursley I."/>
            <person name="Horton D.L."/>
            <person name="Alikhan N.F."/>
            <person name="Baker D."/>
            <person name="Gharbi K."/>
            <person name="Hall N."/>
            <person name="Watson M."/>
            <person name="Adriaenssens E.M."/>
            <person name="Foster-Nyarko E."/>
            <person name="Jarju S."/>
            <person name="Secka A."/>
            <person name="Antonio M."/>
            <person name="Oren A."/>
            <person name="Chaudhuri R.R."/>
            <person name="La Ragione R."/>
            <person name="Hildebrand F."/>
            <person name="Pallen M.J."/>
        </authorList>
    </citation>
    <scope>NUCLEOTIDE SEQUENCE</scope>
    <source>
        <strain evidence="1">1068</strain>
    </source>
</reference>
<sequence length="74" mass="8418">MQENAQTVIKTTTAPKSQTVKRKIGKTTYKLSLHFSQTSTERMSDKIMGHPDTSKAAAKAIFRFLRQPRSYSQK</sequence>
<gene>
    <name evidence="1" type="ORF">H9809_04305</name>
</gene>
<accession>A0A9D2FPP7</accession>
<evidence type="ECO:0000313" key="2">
    <source>
        <dbReference type="Proteomes" id="UP000824056"/>
    </source>
</evidence>
<dbReference type="Pfam" id="PF14202">
    <property type="entry name" value="TnpW"/>
    <property type="match status" value="1"/>
</dbReference>
<proteinExistence type="predicted"/>
<evidence type="ECO:0000313" key="1">
    <source>
        <dbReference type="EMBL" id="HIZ65113.1"/>
    </source>
</evidence>
<dbReference type="InterPro" id="IPR026990">
    <property type="entry name" value="TnpW"/>
</dbReference>
<dbReference type="Proteomes" id="UP000824056">
    <property type="component" value="Unassembled WGS sequence"/>
</dbReference>
<protein>
    <submittedName>
        <fullName evidence="1">Transposon-encoded TnpW family protein</fullName>
    </submittedName>
</protein>
<dbReference type="AlphaFoldDB" id="A0A9D2FPP7"/>